<keyword evidence="8" id="KW-1185">Reference proteome</keyword>
<dbReference type="RefSeq" id="WP_369918392.1">
    <property type="nucleotide sequence ID" value="NZ_JBCLSQ010000015.1"/>
</dbReference>
<dbReference type="SUPFAM" id="SSF100879">
    <property type="entry name" value="Lesion bypass DNA polymerase (Y-family), little finger domain"/>
    <property type="match status" value="1"/>
</dbReference>
<dbReference type="Gene3D" id="3.30.1490.100">
    <property type="entry name" value="DNA polymerase, Y-family, little finger domain"/>
    <property type="match status" value="1"/>
</dbReference>
<keyword evidence="3" id="KW-0548">Nucleotidyltransferase</keyword>
<evidence type="ECO:0000259" key="6">
    <source>
        <dbReference type="PROSITE" id="PS50173"/>
    </source>
</evidence>
<evidence type="ECO:0000256" key="2">
    <source>
        <dbReference type="ARBA" id="ARBA00022457"/>
    </source>
</evidence>
<evidence type="ECO:0000256" key="5">
    <source>
        <dbReference type="ARBA" id="ARBA00022932"/>
    </source>
</evidence>
<evidence type="ECO:0000256" key="1">
    <source>
        <dbReference type="ARBA" id="ARBA00010945"/>
    </source>
</evidence>
<comment type="caution">
    <text evidence="7">The sequence shown here is derived from an EMBL/GenBank/DDBJ whole genome shotgun (WGS) entry which is preliminary data.</text>
</comment>
<dbReference type="SUPFAM" id="SSF56672">
    <property type="entry name" value="DNA/RNA polymerases"/>
    <property type="match status" value="2"/>
</dbReference>
<dbReference type="PANTHER" id="PTHR11076:SF35">
    <property type="entry name" value="DNA REPAIR PROTEIN HOMOLOG YOBH"/>
    <property type="match status" value="1"/>
</dbReference>
<dbReference type="InterPro" id="IPR043502">
    <property type="entry name" value="DNA/RNA_pol_sf"/>
</dbReference>
<evidence type="ECO:0000313" key="7">
    <source>
        <dbReference type="EMBL" id="MEY8538183.1"/>
    </source>
</evidence>
<dbReference type="Pfam" id="PF11798">
    <property type="entry name" value="IMS_HHH"/>
    <property type="match status" value="1"/>
</dbReference>
<evidence type="ECO:0000313" key="8">
    <source>
        <dbReference type="Proteomes" id="UP001565242"/>
    </source>
</evidence>
<gene>
    <name evidence="7" type="ORF">AALM99_06985</name>
</gene>
<dbReference type="InterPro" id="IPR017961">
    <property type="entry name" value="DNA_pol_Y-fam_little_finger"/>
</dbReference>
<dbReference type="Gene3D" id="1.10.150.20">
    <property type="entry name" value="5' to 3' exonuclease, C-terminal subdomain"/>
    <property type="match status" value="1"/>
</dbReference>
<sequence>MRFDYSKEPRRAIFFEDVKSNYASIECVQRNLNPLKTSLCVMSRSDHSYGLILAASPKFKEVFGKSNVSRARDLPFLIESRKFNYRKWYEKHTDIYGQRTEPTIEYVAFIESWAKRTYIVPPQMGLYIEENVRMQKILSGYTSIEEIHSYSIDESFMDVTESLNFFYPDIKDKYVQMDRLAQKMQREVLERTGLYITVGMGDNPLLAKIAMDIYAKHSKNMRALIRYEDVPEKLWTIPKMTNFWGIGRATEKSLNKLGIYSIKDLANANPQIIKSKMGVVGLQQFFHANGIDETNVRDKHVKKSESYSNSQILPRDYEKRDEIVLVIKEMAEHLAIRLRKGKKLAGGLSLLVRYSYQTNVPSIKVSCKIDPTQSTLVIQNEALRMFDSKYQSGPVREIGIGTFNLSDENVKQLTLFETMVEDNTEMKKQEALQQAIDEIREKFDFTAIQKASALAEGSRVLERHKMIGGHAAAGGENL</sequence>
<name>A0ABV4DB68_9LACT</name>
<keyword evidence="5" id="KW-0808">Transferase</keyword>
<protein>
    <submittedName>
        <fullName evidence="7">Y-family DNA polymerase</fullName>
    </submittedName>
</protein>
<dbReference type="Proteomes" id="UP001565242">
    <property type="component" value="Unassembled WGS sequence"/>
</dbReference>
<dbReference type="InterPro" id="IPR036775">
    <property type="entry name" value="DNA_pol_Y-fam_lit_finger_sf"/>
</dbReference>
<keyword evidence="5" id="KW-0239">DNA-directed DNA polymerase</keyword>
<dbReference type="CDD" id="cd01700">
    <property type="entry name" value="PolY_Pol_V_umuC"/>
    <property type="match status" value="1"/>
</dbReference>
<comment type="similarity">
    <text evidence="1">Belongs to the DNA polymerase type-Y family.</text>
</comment>
<evidence type="ECO:0000256" key="3">
    <source>
        <dbReference type="ARBA" id="ARBA00022695"/>
    </source>
</evidence>
<dbReference type="Pfam" id="PF00817">
    <property type="entry name" value="IMS"/>
    <property type="match status" value="1"/>
</dbReference>
<keyword evidence="2" id="KW-0515">Mutator protein</keyword>
<dbReference type="InterPro" id="IPR050116">
    <property type="entry name" value="DNA_polymerase-Y"/>
</dbReference>
<dbReference type="InterPro" id="IPR024728">
    <property type="entry name" value="PolY_HhH_motif"/>
</dbReference>
<keyword evidence="4" id="KW-0235">DNA replication</keyword>
<dbReference type="EMBL" id="JBCLSQ010000015">
    <property type="protein sequence ID" value="MEY8538183.1"/>
    <property type="molecule type" value="Genomic_DNA"/>
</dbReference>
<dbReference type="Pfam" id="PF11799">
    <property type="entry name" value="IMS_C"/>
    <property type="match status" value="1"/>
</dbReference>
<dbReference type="InterPro" id="IPR001126">
    <property type="entry name" value="UmuC"/>
</dbReference>
<reference evidence="7 8" key="1">
    <citation type="submission" date="2024-03" db="EMBL/GenBank/DDBJ databases">
        <title>Mouse gut bacterial collection (mGBC) of GemPharmatech.</title>
        <authorList>
            <person name="He Y."/>
            <person name="Dong L."/>
            <person name="Wu D."/>
            <person name="Gao X."/>
            <person name="Lin Z."/>
        </authorList>
    </citation>
    <scope>NUCLEOTIDE SEQUENCE [LARGE SCALE GENOMIC DNA]</scope>
    <source>
        <strain evidence="7 8">20-218</strain>
    </source>
</reference>
<dbReference type="Gene3D" id="3.30.70.270">
    <property type="match status" value="1"/>
</dbReference>
<dbReference type="InterPro" id="IPR043128">
    <property type="entry name" value="Rev_trsase/Diguanyl_cyclase"/>
</dbReference>
<evidence type="ECO:0000256" key="4">
    <source>
        <dbReference type="ARBA" id="ARBA00022705"/>
    </source>
</evidence>
<dbReference type="PROSITE" id="PS50173">
    <property type="entry name" value="UMUC"/>
    <property type="match status" value="1"/>
</dbReference>
<accession>A0ABV4DB68</accession>
<proteinExistence type="inferred from homology"/>
<feature type="domain" description="UmuC" evidence="6">
    <location>
        <begin position="13"/>
        <end position="247"/>
    </location>
</feature>
<dbReference type="PANTHER" id="PTHR11076">
    <property type="entry name" value="DNA REPAIR POLYMERASE UMUC / TRANSFERASE FAMILY MEMBER"/>
    <property type="match status" value="1"/>
</dbReference>
<organism evidence="7 8">
    <name type="scientific">Lactococcus muris</name>
    <dbReference type="NCBI Taxonomy" id="2941330"/>
    <lineage>
        <taxon>Bacteria</taxon>
        <taxon>Bacillati</taxon>
        <taxon>Bacillota</taxon>
        <taxon>Bacilli</taxon>
        <taxon>Lactobacillales</taxon>
        <taxon>Streptococcaceae</taxon>
        <taxon>Lactococcus</taxon>
    </lineage>
</organism>